<dbReference type="AlphaFoldDB" id="A0AAV5CLS3"/>
<comment type="caution">
    <text evidence="4">The sequence shown here is derived from an EMBL/GenBank/DDBJ whole genome shotgun (WGS) entry which is preliminary data.</text>
</comment>
<dbReference type="PROSITE" id="PS50891">
    <property type="entry name" value="LOB"/>
    <property type="match status" value="1"/>
</dbReference>
<dbReference type="Pfam" id="PF03195">
    <property type="entry name" value="LOB"/>
    <property type="match status" value="1"/>
</dbReference>
<evidence type="ECO:0000256" key="1">
    <source>
        <dbReference type="ARBA" id="ARBA00005474"/>
    </source>
</evidence>
<protein>
    <recommendedName>
        <fullName evidence="3">LOB domain-containing protein</fullName>
    </recommendedName>
</protein>
<comment type="similarity">
    <text evidence="1">Belongs to the LOB domain-containing protein family.</text>
</comment>
<name>A0AAV5CLS3_ELECO</name>
<proteinExistence type="inferred from homology"/>
<feature type="region of interest" description="Disordered" evidence="2">
    <location>
        <begin position="1"/>
        <end position="53"/>
    </location>
</feature>
<dbReference type="Proteomes" id="UP001054889">
    <property type="component" value="Unassembled WGS sequence"/>
</dbReference>
<dbReference type="InterPro" id="IPR004883">
    <property type="entry name" value="LOB"/>
</dbReference>
<dbReference type="PANTHER" id="PTHR31301">
    <property type="entry name" value="LOB DOMAIN-CONTAINING PROTEIN 4-RELATED"/>
    <property type="match status" value="1"/>
</dbReference>
<sequence length="384" mass="40949">MSSSSSISSKPPPPPHHLLHVDTTTTTNASSSPAFSSPRPGTGGSTNNNNSGGQNQACAACKYQRRKCNPDCPLARYFPADQQRRFLNAHRLFGVSNIQKTLRRIDPEYGPEAMRALIYQSEARAADPVLGCVGVIQRLEHDFNCATAELQALHQQLALFRHHQQPAGSPALVADPAAMPILAAPGQGNGVAMTMDALYGGGGRPDQEHALQAGAEYVVVNNDHQHHADYNNNNALKVVGDDQDDQPPAIPLYDYFCYNGTTAPGGGGDEATSQDATAVDNGYAYSSDAAASVVKQQQASGGSPGMSTLGEQMEQHCQIEAAPFVDAFDVKPHGLQHPMTTTTMEHHGAGMEQQPEDVKVVKYDADQKMAAAAQCHLELGFSSF</sequence>
<feature type="compositionally biased region" description="Low complexity" evidence="2">
    <location>
        <begin position="23"/>
        <end position="38"/>
    </location>
</feature>
<accession>A0AAV5CLS3</accession>
<evidence type="ECO:0000259" key="3">
    <source>
        <dbReference type="PROSITE" id="PS50891"/>
    </source>
</evidence>
<feature type="domain" description="LOB" evidence="3">
    <location>
        <begin position="56"/>
        <end position="157"/>
    </location>
</feature>
<reference evidence="4" key="2">
    <citation type="submission" date="2021-12" db="EMBL/GenBank/DDBJ databases">
        <title>Resequencing data analysis of finger millet.</title>
        <authorList>
            <person name="Hatakeyama M."/>
            <person name="Aluri S."/>
            <person name="Balachadran M.T."/>
            <person name="Sivarajan S.R."/>
            <person name="Poveda L."/>
            <person name="Shimizu-Inatsugi R."/>
            <person name="Schlapbach R."/>
            <person name="Sreeman S.M."/>
            <person name="Shimizu K.K."/>
        </authorList>
    </citation>
    <scope>NUCLEOTIDE SEQUENCE</scope>
</reference>
<keyword evidence="5" id="KW-1185">Reference proteome</keyword>
<dbReference type="EMBL" id="BQKI01000007">
    <property type="protein sequence ID" value="GJM98971.1"/>
    <property type="molecule type" value="Genomic_DNA"/>
</dbReference>
<evidence type="ECO:0000313" key="5">
    <source>
        <dbReference type="Proteomes" id="UP001054889"/>
    </source>
</evidence>
<organism evidence="4 5">
    <name type="scientific">Eleusine coracana subsp. coracana</name>
    <dbReference type="NCBI Taxonomy" id="191504"/>
    <lineage>
        <taxon>Eukaryota</taxon>
        <taxon>Viridiplantae</taxon>
        <taxon>Streptophyta</taxon>
        <taxon>Embryophyta</taxon>
        <taxon>Tracheophyta</taxon>
        <taxon>Spermatophyta</taxon>
        <taxon>Magnoliopsida</taxon>
        <taxon>Liliopsida</taxon>
        <taxon>Poales</taxon>
        <taxon>Poaceae</taxon>
        <taxon>PACMAD clade</taxon>
        <taxon>Chloridoideae</taxon>
        <taxon>Cynodonteae</taxon>
        <taxon>Eleusininae</taxon>
        <taxon>Eleusine</taxon>
    </lineage>
</organism>
<reference evidence="4" key="1">
    <citation type="journal article" date="2018" name="DNA Res.">
        <title>Multiple hybrid de novo genome assembly of finger millet, an orphan allotetraploid crop.</title>
        <authorList>
            <person name="Hatakeyama M."/>
            <person name="Aluri S."/>
            <person name="Balachadran M.T."/>
            <person name="Sivarajan S.R."/>
            <person name="Patrignani A."/>
            <person name="Gruter S."/>
            <person name="Poveda L."/>
            <person name="Shimizu-Inatsugi R."/>
            <person name="Baeten J."/>
            <person name="Francoijs K.J."/>
            <person name="Nataraja K.N."/>
            <person name="Reddy Y.A.N."/>
            <person name="Phadnis S."/>
            <person name="Ravikumar R.L."/>
            <person name="Schlapbach R."/>
            <person name="Sreeman S.M."/>
            <person name="Shimizu K.K."/>
        </authorList>
    </citation>
    <scope>NUCLEOTIDE SEQUENCE</scope>
</reference>
<evidence type="ECO:0000313" key="4">
    <source>
        <dbReference type="EMBL" id="GJM98971.1"/>
    </source>
</evidence>
<gene>
    <name evidence="4" type="primary">ga16025</name>
    <name evidence="4" type="ORF">PR202_ga16025</name>
</gene>
<dbReference type="PANTHER" id="PTHR31301:SF186">
    <property type="entry name" value="OS09G0364100 PROTEIN"/>
    <property type="match status" value="1"/>
</dbReference>
<evidence type="ECO:0000256" key="2">
    <source>
        <dbReference type="SAM" id="MobiDB-lite"/>
    </source>
</evidence>